<gene>
    <name evidence="1" type="ORF">C475_18913</name>
</gene>
<proteinExistence type="predicted"/>
<reference evidence="1 2" key="1">
    <citation type="journal article" date="2014" name="PLoS Genet.">
        <title>Phylogenetically driven sequencing of extremely halophilic archaea reveals strategies for static and dynamic osmo-response.</title>
        <authorList>
            <person name="Becker E.A."/>
            <person name="Seitzer P.M."/>
            <person name="Tritt A."/>
            <person name="Larsen D."/>
            <person name="Krusor M."/>
            <person name="Yao A.I."/>
            <person name="Wu D."/>
            <person name="Madern D."/>
            <person name="Eisen J.A."/>
            <person name="Darling A.E."/>
            <person name="Facciotti M.T."/>
        </authorList>
    </citation>
    <scope>NUCLEOTIDE SEQUENCE [LARGE SCALE GENOMIC DNA]</scope>
    <source>
        <strain evidence="1 2">2-9-1</strain>
    </source>
</reference>
<evidence type="ECO:0000313" key="2">
    <source>
        <dbReference type="Proteomes" id="UP000011626"/>
    </source>
</evidence>
<protein>
    <submittedName>
        <fullName evidence="1">Uncharacterized protein</fullName>
    </submittedName>
</protein>
<dbReference type="EMBL" id="AOIU01000043">
    <property type="protein sequence ID" value="ELZ21059.1"/>
    <property type="molecule type" value="Genomic_DNA"/>
</dbReference>
<comment type="caution">
    <text evidence="1">The sequence shown here is derived from an EMBL/GenBank/DDBJ whole genome shotgun (WGS) entry which is preliminary data.</text>
</comment>
<accession>M0CGR5</accession>
<evidence type="ECO:0000313" key="1">
    <source>
        <dbReference type="EMBL" id="ELZ21059.1"/>
    </source>
</evidence>
<sequence>MAVLLLEKGGRNETQSASSNCYEVEFVGGSVSAQIGSSAPPPADASTCVALITKSSVAEPRDLMADSRLMRFILINQQTIQFIPCVG</sequence>
<organism evidence="1 2">
    <name type="scientific">Halosimplex carlsbadense 2-9-1</name>
    <dbReference type="NCBI Taxonomy" id="797114"/>
    <lineage>
        <taxon>Archaea</taxon>
        <taxon>Methanobacteriati</taxon>
        <taxon>Methanobacteriota</taxon>
        <taxon>Stenosarchaea group</taxon>
        <taxon>Halobacteria</taxon>
        <taxon>Halobacteriales</taxon>
        <taxon>Haloarculaceae</taxon>
        <taxon>Halosimplex</taxon>
    </lineage>
</organism>
<name>M0CGR5_9EURY</name>
<dbReference type="Proteomes" id="UP000011626">
    <property type="component" value="Unassembled WGS sequence"/>
</dbReference>
<keyword evidence="2" id="KW-1185">Reference proteome</keyword>
<dbReference type="AlphaFoldDB" id="M0CGR5"/>